<evidence type="ECO:0000256" key="1">
    <source>
        <dbReference type="SAM" id="Phobius"/>
    </source>
</evidence>
<keyword evidence="1" id="KW-0812">Transmembrane</keyword>
<name>A0A6S6S7Q5_9GAMM</name>
<proteinExistence type="predicted"/>
<feature type="transmembrane region" description="Helical" evidence="1">
    <location>
        <begin position="64"/>
        <end position="82"/>
    </location>
</feature>
<accession>A0A6S6S7Q5</accession>
<feature type="transmembrane region" description="Helical" evidence="1">
    <location>
        <begin position="88"/>
        <end position="109"/>
    </location>
</feature>
<dbReference type="AlphaFoldDB" id="A0A6S6S7Q5"/>
<keyword evidence="1" id="KW-0472">Membrane</keyword>
<organism evidence="2">
    <name type="scientific">uncultured Thiotrichaceae bacterium</name>
    <dbReference type="NCBI Taxonomy" id="298394"/>
    <lineage>
        <taxon>Bacteria</taxon>
        <taxon>Pseudomonadati</taxon>
        <taxon>Pseudomonadota</taxon>
        <taxon>Gammaproteobacteria</taxon>
        <taxon>Thiotrichales</taxon>
        <taxon>Thiotrichaceae</taxon>
        <taxon>environmental samples</taxon>
    </lineage>
</organism>
<protein>
    <submittedName>
        <fullName evidence="2">Uncharacterized protein</fullName>
    </submittedName>
</protein>
<gene>
    <name evidence="2" type="ORF">HELGO_WM28731</name>
</gene>
<evidence type="ECO:0000313" key="2">
    <source>
        <dbReference type="EMBL" id="CAA6801487.1"/>
    </source>
</evidence>
<sequence>MLPSRKNQTLRQRHLLFGSRELVIKDNEYLLVKERSLLRRHETLIPLCTLQANPTHSSSFSMKWLLNALLTFSISVMSLYWANHFNLPVLYIPCAVFTLTTLLFGYRFFLYTTRLTIFRHASTHENYLFLWRNQPDQVQFDQFIKTLTFLIKANHDPDQTPIA</sequence>
<reference evidence="2" key="1">
    <citation type="submission" date="2020-01" db="EMBL/GenBank/DDBJ databases">
        <authorList>
            <person name="Meier V. D."/>
            <person name="Meier V D."/>
        </authorList>
    </citation>
    <scope>NUCLEOTIDE SEQUENCE</scope>
    <source>
        <strain evidence="2">HLG_WM_MAG_09</strain>
    </source>
</reference>
<dbReference type="EMBL" id="CACVAT010000033">
    <property type="protein sequence ID" value="CAA6801487.1"/>
    <property type="molecule type" value="Genomic_DNA"/>
</dbReference>
<keyword evidence="1" id="KW-1133">Transmembrane helix</keyword>